<dbReference type="AlphaFoldDB" id="A0A4Y2IAR1"/>
<comment type="caution">
    <text evidence="2">The sequence shown here is derived from an EMBL/GenBank/DDBJ whole genome shotgun (WGS) entry which is preliminary data.</text>
</comment>
<protein>
    <submittedName>
        <fullName evidence="2">Uncharacterized protein</fullName>
    </submittedName>
</protein>
<evidence type="ECO:0000313" key="2">
    <source>
        <dbReference type="EMBL" id="GBM74369.1"/>
    </source>
</evidence>
<reference evidence="2 3" key="1">
    <citation type="journal article" date="2019" name="Sci. Rep.">
        <title>Orb-weaving spider Araneus ventricosus genome elucidates the spidroin gene catalogue.</title>
        <authorList>
            <person name="Kono N."/>
            <person name="Nakamura H."/>
            <person name="Ohtoshi R."/>
            <person name="Moran D.A.P."/>
            <person name="Shinohara A."/>
            <person name="Yoshida Y."/>
            <person name="Fujiwara M."/>
            <person name="Mori M."/>
            <person name="Tomita M."/>
            <person name="Arakawa K."/>
        </authorList>
    </citation>
    <scope>NUCLEOTIDE SEQUENCE [LARGE SCALE GENOMIC DNA]</scope>
</reference>
<organism evidence="2 3">
    <name type="scientific">Araneus ventricosus</name>
    <name type="common">Orbweaver spider</name>
    <name type="synonym">Epeira ventricosa</name>
    <dbReference type="NCBI Taxonomy" id="182803"/>
    <lineage>
        <taxon>Eukaryota</taxon>
        <taxon>Metazoa</taxon>
        <taxon>Ecdysozoa</taxon>
        <taxon>Arthropoda</taxon>
        <taxon>Chelicerata</taxon>
        <taxon>Arachnida</taxon>
        <taxon>Araneae</taxon>
        <taxon>Araneomorphae</taxon>
        <taxon>Entelegynae</taxon>
        <taxon>Araneoidea</taxon>
        <taxon>Araneidae</taxon>
        <taxon>Araneus</taxon>
    </lineage>
</organism>
<evidence type="ECO:0000256" key="1">
    <source>
        <dbReference type="SAM" id="MobiDB-lite"/>
    </source>
</evidence>
<gene>
    <name evidence="2" type="ORF">AVEN_78647_1</name>
</gene>
<dbReference type="EMBL" id="BGPR01002492">
    <property type="protein sequence ID" value="GBM74369.1"/>
    <property type="molecule type" value="Genomic_DNA"/>
</dbReference>
<evidence type="ECO:0000313" key="3">
    <source>
        <dbReference type="Proteomes" id="UP000499080"/>
    </source>
</evidence>
<dbReference type="Proteomes" id="UP000499080">
    <property type="component" value="Unassembled WGS sequence"/>
</dbReference>
<feature type="compositionally biased region" description="Gly residues" evidence="1">
    <location>
        <begin position="29"/>
        <end position="41"/>
    </location>
</feature>
<accession>A0A4Y2IAR1</accession>
<keyword evidence="3" id="KW-1185">Reference proteome</keyword>
<feature type="compositionally biased region" description="Basic and acidic residues" evidence="1">
    <location>
        <begin position="1"/>
        <end position="15"/>
    </location>
</feature>
<sequence length="114" mass="11959">MCVGVRLEKSGRRGEGALSKKRKSHVWGSMGGSQSAGGEVGGSKQPVVRFGASVNDPPKAGNSYHLYSIPSICPNTVFFPPIQVEKSGTSIHLKFQSALAVEESDLLCPSTAAL</sequence>
<feature type="region of interest" description="Disordered" evidence="1">
    <location>
        <begin position="1"/>
        <end position="43"/>
    </location>
</feature>
<name>A0A4Y2IAR1_ARAVE</name>
<proteinExistence type="predicted"/>